<dbReference type="EMBL" id="BJWL01000447">
    <property type="protein sequence ID" value="GFS45350.1"/>
    <property type="molecule type" value="Genomic_DNA"/>
</dbReference>
<accession>A0A7J0DYE2</accession>
<sequence length="137" mass="15361">MASDLPNSSNFMIGIEELEELETTEIDESLLRDLLEEPEEEEACKDEKTTEKTAGYHDLFEQSGSHVHVDDFAWLNVMEMAPSSPINDMLVWYAESSMEETSGGFMVDFGGNANDDSQLMILLMHIVACGRFTCNPN</sequence>
<keyword evidence="2" id="KW-1185">Reference proteome</keyword>
<name>A0A7J0DYE2_9ERIC</name>
<dbReference type="AlphaFoldDB" id="A0A7J0DYE2"/>
<comment type="caution">
    <text evidence="1">The sequence shown here is derived from an EMBL/GenBank/DDBJ whole genome shotgun (WGS) entry which is preliminary data.</text>
</comment>
<gene>
    <name evidence="1" type="ORF">Acr_00g0095680</name>
</gene>
<proteinExistence type="predicted"/>
<dbReference type="Proteomes" id="UP000585474">
    <property type="component" value="Unassembled WGS sequence"/>
</dbReference>
<organism evidence="1 2">
    <name type="scientific">Actinidia rufa</name>
    <dbReference type="NCBI Taxonomy" id="165716"/>
    <lineage>
        <taxon>Eukaryota</taxon>
        <taxon>Viridiplantae</taxon>
        <taxon>Streptophyta</taxon>
        <taxon>Embryophyta</taxon>
        <taxon>Tracheophyta</taxon>
        <taxon>Spermatophyta</taxon>
        <taxon>Magnoliopsida</taxon>
        <taxon>eudicotyledons</taxon>
        <taxon>Gunneridae</taxon>
        <taxon>Pentapetalae</taxon>
        <taxon>asterids</taxon>
        <taxon>Ericales</taxon>
        <taxon>Actinidiaceae</taxon>
        <taxon>Actinidia</taxon>
    </lineage>
</organism>
<evidence type="ECO:0000313" key="1">
    <source>
        <dbReference type="EMBL" id="GFS45350.1"/>
    </source>
</evidence>
<protein>
    <submittedName>
        <fullName evidence="1">Uncharacterized protein</fullName>
    </submittedName>
</protein>
<evidence type="ECO:0000313" key="2">
    <source>
        <dbReference type="Proteomes" id="UP000585474"/>
    </source>
</evidence>
<reference evidence="2" key="1">
    <citation type="submission" date="2019-07" db="EMBL/GenBank/DDBJ databases">
        <title>De Novo Assembly of kiwifruit Actinidia rufa.</title>
        <authorList>
            <person name="Sugita-Konishi S."/>
            <person name="Sato K."/>
            <person name="Mori E."/>
            <person name="Abe Y."/>
            <person name="Kisaki G."/>
            <person name="Hamano K."/>
            <person name="Suezawa K."/>
            <person name="Otani M."/>
            <person name="Fukuda T."/>
            <person name="Manabe T."/>
            <person name="Gomi K."/>
            <person name="Tabuchi M."/>
            <person name="Akimitsu K."/>
            <person name="Kataoka I."/>
        </authorList>
    </citation>
    <scope>NUCLEOTIDE SEQUENCE [LARGE SCALE GENOMIC DNA]</scope>
    <source>
        <strain evidence="2">cv. Fuchu</strain>
    </source>
</reference>